<dbReference type="AlphaFoldDB" id="A0AB35IS04"/>
<sequence length="87" mass="9866">MSANHITDESSIKTKSTIQQMDLFTDHEQLKKEEVKLEKDLEKEKRLQEATLKLKQKYGKNAVLKGMNLVVGATGKDRNNTIGGHKK</sequence>
<organism evidence="1 2">
    <name type="scientific">Thomasclavelia ramosa</name>
    <dbReference type="NCBI Taxonomy" id="1547"/>
    <lineage>
        <taxon>Bacteria</taxon>
        <taxon>Bacillati</taxon>
        <taxon>Bacillota</taxon>
        <taxon>Erysipelotrichia</taxon>
        <taxon>Erysipelotrichales</taxon>
        <taxon>Coprobacillaceae</taxon>
        <taxon>Thomasclavelia</taxon>
    </lineage>
</organism>
<evidence type="ECO:0000313" key="1">
    <source>
        <dbReference type="EMBL" id="MDB7085933.1"/>
    </source>
</evidence>
<dbReference type="Proteomes" id="UP001211987">
    <property type="component" value="Unassembled WGS sequence"/>
</dbReference>
<accession>A0AB35IS04</accession>
<comment type="caution">
    <text evidence="1">The sequence shown here is derived from an EMBL/GenBank/DDBJ whole genome shotgun (WGS) entry which is preliminary data.</text>
</comment>
<reference evidence="1" key="1">
    <citation type="submission" date="2023-01" db="EMBL/GenBank/DDBJ databases">
        <title>Human gut microbiome strain richness.</title>
        <authorList>
            <person name="Chen-Liaw A."/>
        </authorList>
    </citation>
    <scope>NUCLEOTIDE SEQUENCE</scope>
    <source>
        <strain evidence="1">1001217st2_G6_1001217B_191108</strain>
    </source>
</reference>
<protein>
    <submittedName>
        <fullName evidence="1">Uncharacterized protein</fullName>
    </submittedName>
</protein>
<name>A0AB35IS04_9FIRM</name>
<evidence type="ECO:0000313" key="2">
    <source>
        <dbReference type="Proteomes" id="UP001211987"/>
    </source>
</evidence>
<dbReference type="EMBL" id="JAQLKE010000064">
    <property type="protein sequence ID" value="MDB7085933.1"/>
    <property type="molecule type" value="Genomic_DNA"/>
</dbReference>
<gene>
    <name evidence="1" type="ORF">PM738_19325</name>
</gene>
<proteinExistence type="predicted"/>
<dbReference type="RefSeq" id="WP_272019371.1">
    <property type="nucleotide sequence ID" value="NZ_JAQLKE010000064.1"/>
</dbReference>